<reference evidence="3" key="1">
    <citation type="submission" date="2011-12" db="EMBL/GenBank/DDBJ databases">
        <title>The Draft Genome of Lepisosteus oculatus.</title>
        <authorList>
            <consortium name="The Broad Institute Genome Assembly &amp; Analysis Group"/>
            <consortium name="Computational R&amp;D Group"/>
            <consortium name="and Sequencing Platform"/>
            <person name="Di Palma F."/>
            <person name="Alfoldi J."/>
            <person name="Johnson J."/>
            <person name="Berlin A."/>
            <person name="Gnerre S."/>
            <person name="Jaffe D."/>
            <person name="MacCallum I."/>
            <person name="Young S."/>
            <person name="Walker B.J."/>
            <person name="Lander E.S."/>
            <person name="Lindblad-Toh K."/>
        </authorList>
    </citation>
    <scope>NUCLEOTIDE SEQUENCE [LARGE SCALE GENOMIC DNA]</scope>
</reference>
<dbReference type="STRING" id="7918.ENSLOCP00000008828"/>
<dbReference type="PANTHER" id="PTHR47282:SF1">
    <property type="entry name" value="PGC-1 AND ERR-INDUCED REGULATOR IN MUSCLE PROTEIN 1"/>
    <property type="match status" value="1"/>
</dbReference>
<dbReference type="Ensembl" id="ENSLOCT00000008839.1">
    <property type="protein sequence ID" value="ENSLOCP00000008828.1"/>
    <property type="gene ID" value="ENSLOCG00000007290.1"/>
</dbReference>
<dbReference type="AlphaFoldDB" id="W5MKB9"/>
<reference evidence="2" key="3">
    <citation type="submission" date="2025-09" db="UniProtKB">
        <authorList>
            <consortium name="Ensembl"/>
        </authorList>
    </citation>
    <scope>IDENTIFICATION</scope>
</reference>
<dbReference type="Proteomes" id="UP000018468">
    <property type="component" value="Linkage group LG25"/>
</dbReference>
<organism evidence="2 3">
    <name type="scientific">Lepisosteus oculatus</name>
    <name type="common">Spotted gar</name>
    <dbReference type="NCBI Taxonomy" id="7918"/>
    <lineage>
        <taxon>Eukaryota</taxon>
        <taxon>Metazoa</taxon>
        <taxon>Chordata</taxon>
        <taxon>Craniata</taxon>
        <taxon>Vertebrata</taxon>
        <taxon>Euteleostomi</taxon>
        <taxon>Actinopterygii</taxon>
        <taxon>Neopterygii</taxon>
        <taxon>Holostei</taxon>
        <taxon>Semionotiformes</taxon>
        <taxon>Lepisosteidae</taxon>
        <taxon>Lepisosteus</taxon>
    </lineage>
</organism>
<dbReference type="GO" id="GO:0006355">
    <property type="term" value="P:regulation of DNA-templated transcription"/>
    <property type="evidence" value="ECO:0007669"/>
    <property type="project" value="InterPro"/>
</dbReference>
<proteinExistence type="predicted"/>
<accession>W5MKB9</accession>
<dbReference type="EMBL" id="AHAT01009881">
    <property type="status" value="NOT_ANNOTATED_CDS"/>
    <property type="molecule type" value="Genomic_DNA"/>
</dbReference>
<name>W5MKB9_LEPOC</name>
<sequence>DDTAGSSTHLAPSSSSAAATRSYTVSFPEFFEYLFGEDEGGVGVSDSEDAVVSFADEDASSLSVPEMYDYFFSEFETEGLFLPAVWRSRENVACSRPPDEDLLLPETSDCLFPEDEPRAVGDEESCGPVRVVTRLKDSAAGPLAVSGPDAYEHFFAGSEWERNSPWRNFTSLRRRCFTRGSENARGDSSSSLLPKKEVPRGYTERRSGNSPSVIHFLKDQILRHLEEQRSRSTDPSSAVAVPTLKGTRDFSCPSASQTCAWCASPLLPGC</sequence>
<evidence type="ECO:0000256" key="1">
    <source>
        <dbReference type="SAM" id="MobiDB-lite"/>
    </source>
</evidence>
<dbReference type="eggNOG" id="ENOG502SSAZ">
    <property type="taxonomic scope" value="Eukaryota"/>
</dbReference>
<dbReference type="GeneTree" id="ENSGT01140000282683"/>
<protein>
    <submittedName>
        <fullName evidence="2">Si:dkey-98j1.5</fullName>
    </submittedName>
</protein>
<feature type="compositionally biased region" description="Basic and acidic residues" evidence="1">
    <location>
        <begin position="194"/>
        <end position="207"/>
    </location>
</feature>
<reference evidence="2" key="2">
    <citation type="submission" date="2025-08" db="UniProtKB">
        <authorList>
            <consortium name="Ensembl"/>
        </authorList>
    </citation>
    <scope>IDENTIFICATION</scope>
</reference>
<dbReference type="InParanoid" id="W5MKB9"/>
<dbReference type="PANTHER" id="PTHR47282">
    <property type="entry name" value="PGC-1 AND ERR-INDUCED REGULATOR IN MUSCLE PROTEIN 1"/>
    <property type="match status" value="1"/>
</dbReference>
<dbReference type="HOGENOM" id="CLU_1032628_0_0_1"/>
<dbReference type="OMA" id="PERCASH"/>
<keyword evidence="3" id="KW-1185">Reference proteome</keyword>
<evidence type="ECO:0000313" key="3">
    <source>
        <dbReference type="Proteomes" id="UP000018468"/>
    </source>
</evidence>
<feature type="region of interest" description="Disordered" evidence="1">
    <location>
        <begin position="1"/>
        <end position="20"/>
    </location>
</feature>
<feature type="region of interest" description="Disordered" evidence="1">
    <location>
        <begin position="180"/>
        <end position="210"/>
    </location>
</feature>
<evidence type="ECO:0000313" key="2">
    <source>
        <dbReference type="Ensembl" id="ENSLOCP00000008828.1"/>
    </source>
</evidence>
<dbReference type="Bgee" id="ENSLOCG00000007290">
    <property type="expression patterns" value="Expressed in muscle tissue and 8 other cell types or tissues"/>
</dbReference>
<dbReference type="InterPro" id="IPR043442">
    <property type="entry name" value="Perm1"/>
</dbReference>